<dbReference type="PROSITE" id="PS50930">
    <property type="entry name" value="HTH_LYTTR"/>
    <property type="match status" value="1"/>
</dbReference>
<sequence>MEKTLVPEVLQMIGEVIPDGVSVAISEGGRYIYYQPSASIDLKIKPGDQVREGSATYRALTARQKVSEYVESGVFGIPYYGVSLPLLRSGRIEGCITAIYPKQFMPQPKVLIGKGEDGWLPIPISDIMYIRSQEGKTLLHTATDSYANRYSLSELEQMLSPASFIRCHRSFLVNLEAIGYIHPHFHSTFLLEMKDKQRTRVPVSQSYASSFRQILGF</sequence>
<dbReference type="InterPro" id="IPR007492">
    <property type="entry name" value="LytTR_DNA-bd_dom"/>
</dbReference>
<dbReference type="Proteomes" id="UP000012081">
    <property type="component" value="Unassembled WGS sequence"/>
</dbReference>
<dbReference type="PANTHER" id="PTHR37299:SF4">
    <property type="entry name" value="TRANSCRIPTIONAL REGULATOR"/>
    <property type="match status" value="1"/>
</dbReference>
<dbReference type="Pfam" id="PF04397">
    <property type="entry name" value="LytTR"/>
    <property type="match status" value="1"/>
</dbReference>
<dbReference type="GO" id="GO:0000156">
    <property type="term" value="F:phosphorelay response regulator activity"/>
    <property type="evidence" value="ECO:0007669"/>
    <property type="project" value="InterPro"/>
</dbReference>
<dbReference type="OrthoDB" id="9802383at2"/>
<dbReference type="PANTHER" id="PTHR37299">
    <property type="entry name" value="TRANSCRIPTIONAL REGULATOR-RELATED"/>
    <property type="match status" value="1"/>
</dbReference>
<dbReference type="Gene3D" id="2.20.25.10">
    <property type="match status" value="1"/>
</dbReference>
<dbReference type="GO" id="GO:0003677">
    <property type="term" value="F:DNA binding"/>
    <property type="evidence" value="ECO:0007669"/>
    <property type="project" value="InterPro"/>
</dbReference>
<dbReference type="STRING" id="1300222.I532_17998"/>
<dbReference type="Gene3D" id="2.40.50.40">
    <property type="match status" value="1"/>
</dbReference>
<gene>
    <name evidence="2" type="ORF">I532_17998</name>
</gene>
<keyword evidence="3" id="KW-1185">Reference proteome</keyword>
<dbReference type="RefSeq" id="WP_003389937.1">
    <property type="nucleotide sequence ID" value="NZ_APBN01000008.1"/>
</dbReference>
<dbReference type="InterPro" id="IPR046947">
    <property type="entry name" value="LytR-like"/>
</dbReference>
<feature type="domain" description="HTH LytTR-type" evidence="1">
    <location>
        <begin position="111"/>
        <end position="217"/>
    </location>
</feature>
<comment type="caution">
    <text evidence="2">The sequence shown here is derived from an EMBL/GenBank/DDBJ whole genome shotgun (WGS) entry which is preliminary data.</text>
</comment>
<protein>
    <submittedName>
        <fullName evidence="2">DNA binding protein</fullName>
    </submittedName>
</protein>
<name>M8DWS9_9BACL</name>
<evidence type="ECO:0000259" key="1">
    <source>
        <dbReference type="PROSITE" id="PS50930"/>
    </source>
</evidence>
<dbReference type="PATRIC" id="fig|1300222.3.peg.3775"/>
<evidence type="ECO:0000313" key="2">
    <source>
        <dbReference type="EMBL" id="EMT51471.1"/>
    </source>
</evidence>
<accession>M8DWS9</accession>
<organism evidence="2 3">
    <name type="scientific">Brevibacillus borstelensis AK1</name>
    <dbReference type="NCBI Taxonomy" id="1300222"/>
    <lineage>
        <taxon>Bacteria</taxon>
        <taxon>Bacillati</taxon>
        <taxon>Bacillota</taxon>
        <taxon>Bacilli</taxon>
        <taxon>Bacillales</taxon>
        <taxon>Paenibacillaceae</taxon>
        <taxon>Brevibacillus</taxon>
    </lineage>
</organism>
<dbReference type="SMART" id="SM00850">
    <property type="entry name" value="LytTR"/>
    <property type="match status" value="1"/>
</dbReference>
<evidence type="ECO:0000313" key="3">
    <source>
        <dbReference type="Proteomes" id="UP000012081"/>
    </source>
</evidence>
<proteinExistence type="predicted"/>
<dbReference type="AlphaFoldDB" id="M8DWS9"/>
<reference evidence="2 3" key="1">
    <citation type="submission" date="2013-03" db="EMBL/GenBank/DDBJ databases">
        <title>Assembly of a new bacterial strain Brevibacillus borstelensis AK1.</title>
        <authorList>
            <person name="Rajan I."/>
            <person name="PoliReddy D."/>
            <person name="Sugumar T."/>
            <person name="Rathinam K."/>
            <person name="Alqarawi S."/>
            <person name="Khalil A.B."/>
            <person name="Sivakumar N."/>
        </authorList>
    </citation>
    <scope>NUCLEOTIDE SEQUENCE [LARGE SCALE GENOMIC DNA]</scope>
    <source>
        <strain evidence="2 3">AK1</strain>
    </source>
</reference>
<dbReference type="EMBL" id="APBN01000008">
    <property type="protein sequence ID" value="EMT51471.1"/>
    <property type="molecule type" value="Genomic_DNA"/>
</dbReference>